<dbReference type="Proteomes" id="UP000044806">
    <property type="component" value="Unassembled WGS sequence"/>
</dbReference>
<reference evidence="1 2" key="1">
    <citation type="submission" date="2015-07" db="EMBL/GenBank/DDBJ databases">
        <authorList>
            <consortium name="Pathogen Informatics"/>
        </authorList>
    </citation>
    <scope>NUCLEOTIDE SEQUENCE [LARGE SCALE GENOMIC DNA]</scope>
    <source>
        <strain evidence="1 2">A51</strain>
    </source>
</reference>
<evidence type="ECO:0000313" key="2">
    <source>
        <dbReference type="Proteomes" id="UP000044806"/>
    </source>
</evidence>
<dbReference type="EMBL" id="CWOW01000036">
    <property type="protein sequence ID" value="CSB17176.1"/>
    <property type="molecule type" value="Genomic_DNA"/>
</dbReference>
<name>A0A656ADK2_VIBCL</name>
<proteinExistence type="predicted"/>
<protein>
    <submittedName>
        <fullName evidence="1">Uncharacterized protein</fullName>
    </submittedName>
</protein>
<organism evidence="1 2">
    <name type="scientific">Vibrio cholerae</name>
    <dbReference type="NCBI Taxonomy" id="666"/>
    <lineage>
        <taxon>Bacteria</taxon>
        <taxon>Pseudomonadati</taxon>
        <taxon>Pseudomonadota</taxon>
        <taxon>Gammaproteobacteria</taxon>
        <taxon>Vibrionales</taxon>
        <taxon>Vibrionaceae</taxon>
        <taxon>Vibrio</taxon>
    </lineage>
</organism>
<accession>A0A656ADK2</accession>
<sequence>MVLFCVLAAKARTSSATTAKPRPCSPARAASMAAFKASRFVCSEIAPITLNTSLILFASRFMLEMLSDIFSTSLTKEVTVDTALFTITKDCCASLLAASVI</sequence>
<dbReference type="AlphaFoldDB" id="A0A656ADK2"/>
<evidence type="ECO:0000313" key="1">
    <source>
        <dbReference type="EMBL" id="CSB17176.1"/>
    </source>
</evidence>
<gene>
    <name evidence="1" type="ORF">ERS013165_03675</name>
</gene>